<keyword evidence="7 10" id="KW-0560">Oxidoreductase</keyword>
<dbReference type="EMBL" id="BMXS01000002">
    <property type="protein sequence ID" value="GGX81000.1"/>
    <property type="molecule type" value="Genomic_DNA"/>
</dbReference>
<name>A0ABQ2YEI3_9GAMM</name>
<dbReference type="Pfam" id="PF08546">
    <property type="entry name" value="ApbA_C"/>
    <property type="match status" value="1"/>
</dbReference>
<dbReference type="InterPro" id="IPR036291">
    <property type="entry name" value="NAD(P)-bd_dom_sf"/>
</dbReference>
<dbReference type="SUPFAM" id="SSF48179">
    <property type="entry name" value="6-phosphogluconate dehydrogenase C-terminal domain-like"/>
    <property type="match status" value="1"/>
</dbReference>
<comment type="pathway">
    <text evidence="1 10">Cofactor biosynthesis; (R)-pantothenate biosynthesis; (R)-pantoate from 3-methyl-2-oxobutanoate: step 2/2.</text>
</comment>
<evidence type="ECO:0000256" key="5">
    <source>
        <dbReference type="ARBA" id="ARBA00022655"/>
    </source>
</evidence>
<evidence type="ECO:0000256" key="8">
    <source>
        <dbReference type="ARBA" id="ARBA00032024"/>
    </source>
</evidence>
<evidence type="ECO:0000256" key="6">
    <source>
        <dbReference type="ARBA" id="ARBA00022857"/>
    </source>
</evidence>
<dbReference type="EC" id="1.1.1.169" evidence="3 10"/>
<feature type="domain" description="Ketopantoate reductase C-terminal" evidence="12">
    <location>
        <begin position="174"/>
        <end position="295"/>
    </location>
</feature>
<evidence type="ECO:0000256" key="2">
    <source>
        <dbReference type="ARBA" id="ARBA00007870"/>
    </source>
</evidence>
<dbReference type="NCBIfam" id="TIGR00745">
    <property type="entry name" value="apbA_panE"/>
    <property type="match status" value="1"/>
</dbReference>
<comment type="catalytic activity">
    <reaction evidence="9 10">
        <text>(R)-pantoate + NADP(+) = 2-dehydropantoate + NADPH + H(+)</text>
        <dbReference type="Rhea" id="RHEA:16233"/>
        <dbReference type="ChEBI" id="CHEBI:11561"/>
        <dbReference type="ChEBI" id="CHEBI:15378"/>
        <dbReference type="ChEBI" id="CHEBI:15980"/>
        <dbReference type="ChEBI" id="CHEBI:57783"/>
        <dbReference type="ChEBI" id="CHEBI:58349"/>
        <dbReference type="EC" id="1.1.1.169"/>
    </reaction>
</comment>
<dbReference type="InterPro" id="IPR013328">
    <property type="entry name" value="6PGD_dom2"/>
</dbReference>
<feature type="domain" description="Ketopantoate reductase N-terminal" evidence="11">
    <location>
        <begin position="7"/>
        <end position="148"/>
    </location>
</feature>
<gene>
    <name evidence="13" type="ORF">GCM10007160_05280</name>
</gene>
<reference evidence="14" key="1">
    <citation type="journal article" date="2019" name="Int. J. Syst. Evol. Microbiol.">
        <title>The Global Catalogue of Microorganisms (GCM) 10K type strain sequencing project: providing services to taxonomists for standard genome sequencing and annotation.</title>
        <authorList>
            <consortium name="The Broad Institute Genomics Platform"/>
            <consortium name="The Broad Institute Genome Sequencing Center for Infectious Disease"/>
            <person name="Wu L."/>
            <person name="Ma J."/>
        </authorList>
    </citation>
    <scope>NUCLEOTIDE SEQUENCE [LARGE SCALE GENOMIC DNA]</scope>
    <source>
        <strain evidence="14">KCTC 22228</strain>
    </source>
</reference>
<dbReference type="InterPro" id="IPR013332">
    <property type="entry name" value="KPR_N"/>
</dbReference>
<evidence type="ECO:0000259" key="12">
    <source>
        <dbReference type="Pfam" id="PF08546"/>
    </source>
</evidence>
<sequence length="296" mass="31950">MSRQTHLIVGPGALGRLLAVSLADQVPVALLGRRQPPSTLTLTSPEGERRVRNILGLVAEDLPPELASVIHIATKAHAAESAFSAIADRVAPDTPLVLWQNGYGVQETLTHRWSGPVLCATTTEGAYIQGDDEVVHAGHGHTALGQLKGQHGELVARLADTLTDAGLPTTPVDDIRLRLWHKLAINAAINPLVARFRIRNGQLRDRPFRPMVEAVIVEVAVIMAAERIPEPPDGWHDLVWKVIEGTANNRASMLQDVLAGRPTEHDAILGPLLRAANRHGLPCPTLQGLYDALNAR</sequence>
<evidence type="ECO:0000256" key="9">
    <source>
        <dbReference type="ARBA" id="ARBA00048793"/>
    </source>
</evidence>
<evidence type="ECO:0000256" key="1">
    <source>
        <dbReference type="ARBA" id="ARBA00004994"/>
    </source>
</evidence>
<dbReference type="InterPro" id="IPR008927">
    <property type="entry name" value="6-PGluconate_DH-like_C_sf"/>
</dbReference>
<dbReference type="InterPro" id="IPR013752">
    <property type="entry name" value="KPA_reductase"/>
</dbReference>
<comment type="caution">
    <text evidence="13">The sequence shown here is derived from an EMBL/GenBank/DDBJ whole genome shotgun (WGS) entry which is preliminary data.</text>
</comment>
<dbReference type="InterPro" id="IPR003710">
    <property type="entry name" value="ApbA"/>
</dbReference>
<keyword evidence="5 10" id="KW-0566">Pantothenate biosynthesis</keyword>
<keyword evidence="14" id="KW-1185">Reference proteome</keyword>
<comment type="similarity">
    <text evidence="2 10">Belongs to the ketopantoate reductase family.</text>
</comment>
<dbReference type="PANTHER" id="PTHR43765">
    <property type="entry name" value="2-DEHYDROPANTOATE 2-REDUCTASE-RELATED"/>
    <property type="match status" value="1"/>
</dbReference>
<evidence type="ECO:0000259" key="11">
    <source>
        <dbReference type="Pfam" id="PF02558"/>
    </source>
</evidence>
<dbReference type="Gene3D" id="1.10.1040.10">
    <property type="entry name" value="N-(1-d-carboxylethyl)-l-norvaline Dehydrogenase, domain 2"/>
    <property type="match status" value="1"/>
</dbReference>
<evidence type="ECO:0000256" key="7">
    <source>
        <dbReference type="ARBA" id="ARBA00023002"/>
    </source>
</evidence>
<dbReference type="InterPro" id="IPR050838">
    <property type="entry name" value="Ketopantoate_reductase"/>
</dbReference>
<dbReference type="SUPFAM" id="SSF51735">
    <property type="entry name" value="NAD(P)-binding Rossmann-fold domains"/>
    <property type="match status" value="1"/>
</dbReference>
<dbReference type="RefSeq" id="WP_189465965.1">
    <property type="nucleotide sequence ID" value="NZ_BMXS01000002.1"/>
</dbReference>
<dbReference type="Pfam" id="PF02558">
    <property type="entry name" value="ApbA"/>
    <property type="match status" value="1"/>
</dbReference>
<dbReference type="Proteomes" id="UP000653056">
    <property type="component" value="Unassembled WGS sequence"/>
</dbReference>
<evidence type="ECO:0000256" key="4">
    <source>
        <dbReference type="ARBA" id="ARBA00019465"/>
    </source>
</evidence>
<evidence type="ECO:0000256" key="10">
    <source>
        <dbReference type="RuleBase" id="RU362068"/>
    </source>
</evidence>
<accession>A0ABQ2YEI3</accession>
<keyword evidence="6 10" id="KW-0521">NADP</keyword>
<evidence type="ECO:0000313" key="14">
    <source>
        <dbReference type="Proteomes" id="UP000653056"/>
    </source>
</evidence>
<dbReference type="PANTHER" id="PTHR43765:SF2">
    <property type="entry name" value="2-DEHYDROPANTOATE 2-REDUCTASE"/>
    <property type="match status" value="1"/>
</dbReference>
<protein>
    <recommendedName>
        <fullName evidence="4 10">2-dehydropantoate 2-reductase</fullName>
        <ecNumber evidence="3 10">1.1.1.169</ecNumber>
    </recommendedName>
    <alternativeName>
        <fullName evidence="8 10">Ketopantoate reductase</fullName>
    </alternativeName>
</protein>
<evidence type="ECO:0000313" key="13">
    <source>
        <dbReference type="EMBL" id="GGX81000.1"/>
    </source>
</evidence>
<evidence type="ECO:0000256" key="3">
    <source>
        <dbReference type="ARBA" id="ARBA00013014"/>
    </source>
</evidence>
<dbReference type="Gene3D" id="3.40.50.720">
    <property type="entry name" value="NAD(P)-binding Rossmann-like Domain"/>
    <property type="match status" value="1"/>
</dbReference>
<proteinExistence type="inferred from homology"/>
<comment type="function">
    <text evidence="10">Catalyzes the NADPH-dependent reduction of ketopantoate into pantoic acid.</text>
</comment>
<organism evidence="13 14">
    <name type="scientific">Litchfieldella qijiaojingensis</name>
    <dbReference type="NCBI Taxonomy" id="980347"/>
    <lineage>
        <taxon>Bacteria</taxon>
        <taxon>Pseudomonadati</taxon>
        <taxon>Pseudomonadota</taxon>
        <taxon>Gammaproteobacteria</taxon>
        <taxon>Oceanospirillales</taxon>
        <taxon>Halomonadaceae</taxon>
        <taxon>Litchfieldella</taxon>
    </lineage>
</organism>